<comment type="caution">
    <text evidence="1">The sequence shown here is derived from an EMBL/GenBank/DDBJ whole genome shotgun (WGS) entry which is preliminary data.</text>
</comment>
<dbReference type="SUPFAM" id="SSF53474">
    <property type="entry name" value="alpha/beta-Hydrolases"/>
    <property type="match status" value="1"/>
</dbReference>
<dbReference type="Proteomes" id="UP000765509">
    <property type="component" value="Unassembled WGS sequence"/>
</dbReference>
<evidence type="ECO:0000313" key="2">
    <source>
        <dbReference type="Proteomes" id="UP000765509"/>
    </source>
</evidence>
<dbReference type="EMBL" id="AVOT02000186">
    <property type="protein sequence ID" value="MBW0461587.1"/>
    <property type="molecule type" value="Genomic_DNA"/>
</dbReference>
<organism evidence="1 2">
    <name type="scientific">Austropuccinia psidii MF-1</name>
    <dbReference type="NCBI Taxonomy" id="1389203"/>
    <lineage>
        <taxon>Eukaryota</taxon>
        <taxon>Fungi</taxon>
        <taxon>Dikarya</taxon>
        <taxon>Basidiomycota</taxon>
        <taxon>Pucciniomycotina</taxon>
        <taxon>Pucciniomycetes</taxon>
        <taxon>Pucciniales</taxon>
        <taxon>Sphaerophragmiaceae</taxon>
        <taxon>Austropuccinia</taxon>
    </lineage>
</organism>
<keyword evidence="2" id="KW-1185">Reference proteome</keyword>
<reference evidence="1" key="1">
    <citation type="submission" date="2021-03" db="EMBL/GenBank/DDBJ databases">
        <title>Draft genome sequence of rust myrtle Austropuccinia psidii MF-1, a brazilian biotype.</title>
        <authorList>
            <person name="Quecine M.C."/>
            <person name="Pachon D.M.R."/>
            <person name="Bonatelli M.L."/>
            <person name="Correr F.H."/>
            <person name="Franceschini L.M."/>
            <person name="Leite T.F."/>
            <person name="Margarido G.R.A."/>
            <person name="Almeida C.A."/>
            <person name="Ferrarezi J.A."/>
            <person name="Labate C.A."/>
        </authorList>
    </citation>
    <scope>NUCLEOTIDE SEQUENCE</scope>
    <source>
        <strain evidence="1">MF-1</strain>
    </source>
</reference>
<accession>A0A9Q3BAB8</accession>
<protein>
    <submittedName>
        <fullName evidence="1">Uncharacterized protein</fullName>
    </submittedName>
</protein>
<dbReference type="AlphaFoldDB" id="A0A9Q3BAB8"/>
<proteinExistence type="predicted"/>
<evidence type="ECO:0000313" key="1">
    <source>
        <dbReference type="EMBL" id="MBW0461587.1"/>
    </source>
</evidence>
<dbReference type="InterPro" id="IPR029058">
    <property type="entry name" value="AB_hydrolase_fold"/>
</dbReference>
<name>A0A9Q3BAB8_9BASI</name>
<gene>
    <name evidence="1" type="ORF">O181_001302</name>
</gene>
<dbReference type="OrthoDB" id="284184at2759"/>
<sequence>MACFPEVENFSWKTADVGGSALATRFVRFFPERVKSWITVCVPVFPLARAGVPLADFDAIVRNFMPNFGYQIYFMNPESTEEVNEHLKAFILLFGFQLEWGLEESVKEKIKALQLESLFPEGNFQKHFKNVSKIVESIEIGDPELSYLIAELKKGGMEGPLNWYRTRSLDYADEQAADLPVEFPCDIPCLFLGASKDPTLPPAMFTREMKAMQFPKGNLTCTILDDANHFLFHAPPHRDEVTKIIGDWIDEQGSKFGINRNFRYVPT</sequence>
<dbReference type="Gene3D" id="3.40.50.1820">
    <property type="entry name" value="alpha/beta hydrolase"/>
    <property type="match status" value="1"/>
</dbReference>